<dbReference type="SUPFAM" id="SSF46565">
    <property type="entry name" value="Chaperone J-domain"/>
    <property type="match status" value="1"/>
</dbReference>
<keyword evidence="1" id="KW-1133">Transmembrane helix</keyword>
<keyword evidence="1" id="KW-0472">Membrane</keyword>
<keyword evidence="3" id="KW-1185">Reference proteome</keyword>
<comment type="caution">
    <text evidence="2">The sequence shown here is derived from an EMBL/GenBank/DDBJ whole genome shotgun (WGS) entry which is preliminary data.</text>
</comment>
<organism evidence="2 3">
    <name type="scientific">Phytophthora fragariaefolia</name>
    <dbReference type="NCBI Taxonomy" id="1490495"/>
    <lineage>
        <taxon>Eukaryota</taxon>
        <taxon>Sar</taxon>
        <taxon>Stramenopiles</taxon>
        <taxon>Oomycota</taxon>
        <taxon>Peronosporomycetes</taxon>
        <taxon>Peronosporales</taxon>
        <taxon>Peronosporaceae</taxon>
        <taxon>Phytophthora</taxon>
    </lineage>
</organism>
<reference evidence="2" key="1">
    <citation type="submission" date="2023-04" db="EMBL/GenBank/DDBJ databases">
        <title>Phytophthora fragariaefolia NBRC 109709.</title>
        <authorList>
            <person name="Ichikawa N."/>
            <person name="Sato H."/>
            <person name="Tonouchi N."/>
        </authorList>
    </citation>
    <scope>NUCLEOTIDE SEQUENCE</scope>
    <source>
        <strain evidence="2">NBRC 109709</strain>
    </source>
</reference>
<evidence type="ECO:0000256" key="1">
    <source>
        <dbReference type="SAM" id="Phobius"/>
    </source>
</evidence>
<accession>A0A9W6TRA8</accession>
<evidence type="ECO:0000313" key="3">
    <source>
        <dbReference type="Proteomes" id="UP001165121"/>
    </source>
</evidence>
<proteinExistence type="predicted"/>
<dbReference type="Gene3D" id="1.10.287.110">
    <property type="entry name" value="DnaJ domain"/>
    <property type="match status" value="1"/>
</dbReference>
<keyword evidence="1" id="KW-0812">Transmembrane</keyword>
<protein>
    <submittedName>
        <fullName evidence="2">Unnamed protein product</fullName>
    </submittedName>
</protein>
<sequence length="128" mass="14582">MTGGKHIQPNYYDVLGVDRWASTDDVKAAYYKLLPATTMSSEDVHEMFGGLNEYERFTTAQYHRQHSHIAPAAIGRRATNLAERKQFRAARVKLHTQSATMAWLAFPVVLVALWGFNLKSIRSQSRKQ</sequence>
<dbReference type="OrthoDB" id="10250354at2759"/>
<dbReference type="InterPro" id="IPR036869">
    <property type="entry name" value="J_dom_sf"/>
</dbReference>
<dbReference type="Proteomes" id="UP001165121">
    <property type="component" value="Unassembled WGS sequence"/>
</dbReference>
<feature type="transmembrane region" description="Helical" evidence="1">
    <location>
        <begin position="101"/>
        <end position="118"/>
    </location>
</feature>
<dbReference type="CDD" id="cd06257">
    <property type="entry name" value="DnaJ"/>
    <property type="match status" value="1"/>
</dbReference>
<dbReference type="InterPro" id="IPR001623">
    <property type="entry name" value="DnaJ_domain"/>
</dbReference>
<dbReference type="AlphaFoldDB" id="A0A9W6TRA8"/>
<dbReference type="EMBL" id="BSXT01000131">
    <property type="protein sequence ID" value="GMF18516.1"/>
    <property type="molecule type" value="Genomic_DNA"/>
</dbReference>
<evidence type="ECO:0000313" key="2">
    <source>
        <dbReference type="EMBL" id="GMF18516.1"/>
    </source>
</evidence>
<gene>
    <name evidence="2" type="ORF">Pfra01_000165200</name>
</gene>
<name>A0A9W6TRA8_9STRA</name>